<reference evidence="1" key="1">
    <citation type="submission" date="2022-11" db="EMBL/GenBank/DDBJ databases">
        <authorList>
            <person name="Petersen C."/>
        </authorList>
    </citation>
    <scope>NUCLEOTIDE SEQUENCE</scope>
    <source>
        <strain evidence="1">IBT 34128</strain>
    </source>
</reference>
<organism evidence="1 2">
    <name type="scientific">Penicillium alfredii</name>
    <dbReference type="NCBI Taxonomy" id="1506179"/>
    <lineage>
        <taxon>Eukaryota</taxon>
        <taxon>Fungi</taxon>
        <taxon>Dikarya</taxon>
        <taxon>Ascomycota</taxon>
        <taxon>Pezizomycotina</taxon>
        <taxon>Eurotiomycetes</taxon>
        <taxon>Eurotiomycetidae</taxon>
        <taxon>Eurotiales</taxon>
        <taxon>Aspergillaceae</taxon>
        <taxon>Penicillium</taxon>
    </lineage>
</organism>
<proteinExistence type="predicted"/>
<sequence length="271" mass="30878">MSSAKDYVFTRDYLDNNRINLQHHLAVQLFGYHIHPSIPTESANLSIVDVGTGTGIWLTDQVDKFPSSVRLDGLDISLNATPLPEMLPDNVKFNLWDIKDDVPEHLIGVYDVVHIRFFAFVLQEPDLEHVLDNLAKLLKPGGYLQWTDMDVNSCRLEKIRPEIEADAQLKLLKMFQGNDDRLRPAWVPKLPGLFAKKQFKEVECDAKECPPHLALFWHECGLLATEVLARSKEDDKDAAAMFKQMLNQAAKETRDGSYLAFTRYTVIGQKQ</sequence>
<reference evidence="1" key="2">
    <citation type="journal article" date="2023" name="IMA Fungus">
        <title>Comparative genomic study of the Penicillium genus elucidates a diverse pangenome and 15 lateral gene transfer events.</title>
        <authorList>
            <person name="Petersen C."/>
            <person name="Sorensen T."/>
            <person name="Nielsen M.R."/>
            <person name="Sondergaard T.E."/>
            <person name="Sorensen J.L."/>
            <person name="Fitzpatrick D.A."/>
            <person name="Frisvad J.C."/>
            <person name="Nielsen K.L."/>
        </authorList>
    </citation>
    <scope>NUCLEOTIDE SEQUENCE</scope>
    <source>
        <strain evidence="1">IBT 34128</strain>
    </source>
</reference>
<dbReference type="InterPro" id="IPR029063">
    <property type="entry name" value="SAM-dependent_MTases_sf"/>
</dbReference>
<dbReference type="Pfam" id="PF13489">
    <property type="entry name" value="Methyltransf_23"/>
    <property type="match status" value="1"/>
</dbReference>
<dbReference type="Proteomes" id="UP001141434">
    <property type="component" value="Unassembled WGS sequence"/>
</dbReference>
<evidence type="ECO:0000313" key="1">
    <source>
        <dbReference type="EMBL" id="KAJ5084567.1"/>
    </source>
</evidence>
<dbReference type="CDD" id="cd02440">
    <property type="entry name" value="AdoMet_MTases"/>
    <property type="match status" value="1"/>
</dbReference>
<dbReference type="RefSeq" id="XP_056507964.1">
    <property type="nucleotide sequence ID" value="XM_056659671.1"/>
</dbReference>
<dbReference type="PANTHER" id="PTHR43591:SF50">
    <property type="entry name" value="METHYLTRANSFERASE DOMAIN-CONTAINING PROTEIN-RELATED"/>
    <property type="match status" value="1"/>
</dbReference>
<gene>
    <name evidence="1" type="ORF">NUU61_009146</name>
</gene>
<dbReference type="AlphaFoldDB" id="A0A9W9EMH3"/>
<comment type="caution">
    <text evidence="1">The sequence shown here is derived from an EMBL/GenBank/DDBJ whole genome shotgun (WGS) entry which is preliminary data.</text>
</comment>
<dbReference type="GeneID" id="81398840"/>
<accession>A0A9W9EMH3</accession>
<dbReference type="PANTHER" id="PTHR43591">
    <property type="entry name" value="METHYLTRANSFERASE"/>
    <property type="match status" value="1"/>
</dbReference>
<evidence type="ECO:0008006" key="3">
    <source>
        <dbReference type="Google" id="ProtNLM"/>
    </source>
</evidence>
<dbReference type="Gene3D" id="3.40.50.150">
    <property type="entry name" value="Vaccinia Virus protein VP39"/>
    <property type="match status" value="1"/>
</dbReference>
<protein>
    <recommendedName>
        <fullName evidence="3">Methyltransferase domain-containing protein</fullName>
    </recommendedName>
</protein>
<dbReference type="SUPFAM" id="SSF53335">
    <property type="entry name" value="S-adenosyl-L-methionine-dependent methyltransferases"/>
    <property type="match status" value="1"/>
</dbReference>
<evidence type="ECO:0000313" key="2">
    <source>
        <dbReference type="Proteomes" id="UP001141434"/>
    </source>
</evidence>
<dbReference type="EMBL" id="JAPMSZ010000011">
    <property type="protein sequence ID" value="KAJ5084567.1"/>
    <property type="molecule type" value="Genomic_DNA"/>
</dbReference>
<dbReference type="OrthoDB" id="417697at2759"/>
<keyword evidence="2" id="KW-1185">Reference proteome</keyword>
<name>A0A9W9EMH3_9EURO</name>